<dbReference type="CDD" id="cd10747">
    <property type="entry name" value="DnaJ_C"/>
    <property type="match status" value="1"/>
</dbReference>
<dbReference type="InterPro" id="IPR018253">
    <property type="entry name" value="DnaJ_domain_CS"/>
</dbReference>
<reference evidence="10" key="1">
    <citation type="submission" date="2022-10" db="EMBL/GenBank/DDBJ databases">
        <title>Novel sulphate-reducing endosymbionts in the free-living metamonad Anaeramoeba.</title>
        <authorList>
            <person name="Jerlstrom-Hultqvist J."/>
            <person name="Cepicka I."/>
            <person name="Gallot-Lavallee L."/>
            <person name="Salas-Leiva D."/>
            <person name="Curtis B.A."/>
            <person name="Zahonova K."/>
            <person name="Pipaliya S."/>
            <person name="Dacks J."/>
            <person name="Roger A.J."/>
        </authorList>
    </citation>
    <scope>NUCLEOTIDE SEQUENCE</scope>
    <source>
        <strain evidence="10">BMAN</strain>
    </source>
</reference>
<dbReference type="SUPFAM" id="SSF46565">
    <property type="entry name" value="Chaperone J-domain"/>
    <property type="match status" value="1"/>
</dbReference>
<dbReference type="FunFam" id="2.60.260.20:FF:000003">
    <property type="entry name" value="DnaJ subfamily A member 2"/>
    <property type="match status" value="1"/>
</dbReference>
<dbReference type="PRINTS" id="PR00625">
    <property type="entry name" value="JDOMAIN"/>
</dbReference>
<keyword evidence="4 5" id="KW-0862">Zinc</keyword>
<protein>
    <submittedName>
        <fullName evidence="10">DNAj-like-2 isoform a-related</fullName>
    </submittedName>
</protein>
<dbReference type="PROSITE" id="PS50076">
    <property type="entry name" value="DNAJ_2"/>
    <property type="match status" value="1"/>
</dbReference>
<proteinExistence type="predicted"/>
<dbReference type="AlphaFoldDB" id="A0A9Q0R7T8"/>
<evidence type="ECO:0000313" key="10">
    <source>
        <dbReference type="EMBL" id="KAJ5069059.1"/>
    </source>
</evidence>
<comment type="caution">
    <text evidence="10">The sequence shown here is derived from an EMBL/GenBank/DDBJ whole genome shotgun (WGS) entry which is preliminary data.</text>
</comment>
<feature type="domain" description="CR-type" evidence="9">
    <location>
        <begin position="104"/>
        <end position="189"/>
    </location>
</feature>
<dbReference type="OrthoDB" id="550424at2759"/>
<dbReference type="SUPFAM" id="SSF49493">
    <property type="entry name" value="HSP40/DnaJ peptide-binding domain"/>
    <property type="match status" value="2"/>
</dbReference>
<dbReference type="EMBL" id="JAPDFW010000109">
    <property type="protein sequence ID" value="KAJ5069059.1"/>
    <property type="molecule type" value="Genomic_DNA"/>
</dbReference>
<dbReference type="GO" id="GO:0008270">
    <property type="term" value="F:zinc ion binding"/>
    <property type="evidence" value="ECO:0007669"/>
    <property type="project" value="UniProtKB-KW"/>
</dbReference>
<dbReference type="PROSITE" id="PS00636">
    <property type="entry name" value="DNAJ_1"/>
    <property type="match status" value="1"/>
</dbReference>
<evidence type="ECO:0000259" key="8">
    <source>
        <dbReference type="PROSITE" id="PS50076"/>
    </source>
</evidence>
<accession>A0A9Q0R7T8</accession>
<keyword evidence="1 5" id="KW-0479">Metal-binding</keyword>
<keyword evidence="6" id="KW-0175">Coiled coil</keyword>
<dbReference type="GO" id="GO:0030544">
    <property type="term" value="F:Hsp70 protein binding"/>
    <property type="evidence" value="ECO:0007669"/>
    <property type="project" value="InterPro"/>
</dbReference>
<keyword evidence="2" id="KW-0677">Repeat</keyword>
<dbReference type="InterPro" id="IPR036410">
    <property type="entry name" value="HSP_DnaJ_Cys-rich_dom_sf"/>
</dbReference>
<dbReference type="SUPFAM" id="SSF57938">
    <property type="entry name" value="DnaJ/Hsp40 cysteine-rich domain"/>
    <property type="match status" value="1"/>
</dbReference>
<dbReference type="InterPro" id="IPR036869">
    <property type="entry name" value="J_dom_sf"/>
</dbReference>
<name>A0A9Q0R7T8_ANAIG</name>
<dbReference type="InterPro" id="IPR001623">
    <property type="entry name" value="DnaJ_domain"/>
</dbReference>
<dbReference type="PROSITE" id="PS51188">
    <property type="entry name" value="ZF_CR"/>
    <property type="match status" value="1"/>
</dbReference>
<evidence type="ECO:0000256" key="3">
    <source>
        <dbReference type="ARBA" id="ARBA00022771"/>
    </source>
</evidence>
<evidence type="ECO:0000313" key="11">
    <source>
        <dbReference type="Proteomes" id="UP001149090"/>
    </source>
</evidence>
<evidence type="ECO:0000256" key="1">
    <source>
        <dbReference type="ARBA" id="ARBA00022723"/>
    </source>
</evidence>
<feature type="domain" description="J" evidence="8">
    <location>
        <begin position="7"/>
        <end position="69"/>
    </location>
</feature>
<dbReference type="CDD" id="cd10719">
    <property type="entry name" value="DnaJ_zf"/>
    <property type="match status" value="1"/>
</dbReference>
<dbReference type="Pfam" id="PF00226">
    <property type="entry name" value="DnaJ"/>
    <property type="match status" value="1"/>
</dbReference>
<dbReference type="CDD" id="cd06257">
    <property type="entry name" value="DnaJ"/>
    <property type="match status" value="1"/>
</dbReference>
<feature type="coiled-coil region" evidence="6">
    <location>
        <begin position="338"/>
        <end position="371"/>
    </location>
</feature>
<sequence>MSVKETEYYDILGVLPNASDDEIKKAYRILALKYHPDRNPDGAEKFTQITEAYNILSDPTKKKEYDTYGKKGKQTFSFWDSEKSERGEDSIRKISVSLENLYNGKKLNVEVKRDIVCPECNGQGSAFAGAVIKCEQCKGHGSIIYLRRVGFGLVEQIQQQCSTCGGTGEIIADGLKCKTCNAKKITTESKILEAFIEKGMKDGDKIVFHGEGDQKPGVYPGDFILIIQEEKHQVFERRGVDLFMKHKMNLTDALCEFEFEVEHLDGSKILIKSAKGQVVKPGEVLGVEGKGMPYREKNYQFGNLFIKFNVKFPEKGFLNEEKMKLLGGAIKLTKSIELIHHENENENEKEKEKQIKIKKEKQNENENENENDGVEFFTATEIEEEKQENQYGNSNERFQFIYDDSNDQYGYSAEDSHPGISCGQM</sequence>
<dbReference type="GO" id="GO:0051082">
    <property type="term" value="F:unfolded protein binding"/>
    <property type="evidence" value="ECO:0007669"/>
    <property type="project" value="InterPro"/>
</dbReference>
<dbReference type="SMART" id="SM00271">
    <property type="entry name" value="DnaJ"/>
    <property type="match status" value="1"/>
</dbReference>
<dbReference type="Proteomes" id="UP001149090">
    <property type="component" value="Unassembled WGS sequence"/>
</dbReference>
<evidence type="ECO:0000259" key="9">
    <source>
        <dbReference type="PROSITE" id="PS51188"/>
    </source>
</evidence>
<dbReference type="Gene3D" id="2.60.260.20">
    <property type="entry name" value="Urease metallochaperone UreE, N-terminal domain"/>
    <property type="match status" value="2"/>
</dbReference>
<evidence type="ECO:0000256" key="4">
    <source>
        <dbReference type="ARBA" id="ARBA00022833"/>
    </source>
</evidence>
<feature type="zinc finger region" description="CR-type" evidence="5">
    <location>
        <begin position="104"/>
        <end position="189"/>
    </location>
</feature>
<evidence type="ECO:0000256" key="6">
    <source>
        <dbReference type="SAM" id="Coils"/>
    </source>
</evidence>
<organism evidence="10 11">
    <name type="scientific">Anaeramoeba ignava</name>
    <name type="common">Anaerobic marine amoeba</name>
    <dbReference type="NCBI Taxonomy" id="1746090"/>
    <lineage>
        <taxon>Eukaryota</taxon>
        <taxon>Metamonada</taxon>
        <taxon>Anaeramoebidae</taxon>
        <taxon>Anaeramoeba</taxon>
    </lineage>
</organism>
<dbReference type="FunFam" id="2.10.230.10:FF:000001">
    <property type="entry name" value="DnaJ subfamily A member 2"/>
    <property type="match status" value="1"/>
</dbReference>
<dbReference type="Gene3D" id="2.10.230.10">
    <property type="entry name" value="Heat shock protein DnaJ, cysteine-rich domain"/>
    <property type="match status" value="1"/>
</dbReference>
<dbReference type="GO" id="GO:0006457">
    <property type="term" value="P:protein folding"/>
    <property type="evidence" value="ECO:0007669"/>
    <property type="project" value="InterPro"/>
</dbReference>
<feature type="region of interest" description="Disordered" evidence="7">
    <location>
        <begin position="406"/>
        <end position="425"/>
    </location>
</feature>
<dbReference type="Pfam" id="PF01556">
    <property type="entry name" value="DnaJ_C"/>
    <property type="match status" value="1"/>
</dbReference>
<evidence type="ECO:0000256" key="7">
    <source>
        <dbReference type="SAM" id="MobiDB-lite"/>
    </source>
</evidence>
<dbReference type="InterPro" id="IPR008971">
    <property type="entry name" value="HSP40/DnaJ_pept-bd"/>
</dbReference>
<dbReference type="PANTHER" id="PTHR43888">
    <property type="entry name" value="DNAJ-LIKE-2, ISOFORM A-RELATED"/>
    <property type="match status" value="1"/>
</dbReference>
<dbReference type="Gene3D" id="1.10.287.110">
    <property type="entry name" value="DnaJ domain"/>
    <property type="match status" value="1"/>
</dbReference>
<keyword evidence="3 5" id="KW-0863">Zinc-finger</keyword>
<evidence type="ECO:0000256" key="2">
    <source>
        <dbReference type="ARBA" id="ARBA00022737"/>
    </source>
</evidence>
<gene>
    <name evidence="10" type="ORF">M0811_11959</name>
</gene>
<dbReference type="InterPro" id="IPR001305">
    <property type="entry name" value="HSP_DnaJ_Cys-rich_dom"/>
</dbReference>
<dbReference type="Pfam" id="PF00684">
    <property type="entry name" value="DnaJ_CXXCXGXG"/>
    <property type="match status" value="1"/>
</dbReference>
<evidence type="ECO:0000256" key="5">
    <source>
        <dbReference type="PROSITE-ProRule" id="PRU00546"/>
    </source>
</evidence>
<dbReference type="InterPro" id="IPR044713">
    <property type="entry name" value="DNJA1/2-like"/>
</dbReference>
<dbReference type="OMA" id="GQFGESP"/>
<keyword evidence="11" id="KW-1185">Reference proteome</keyword>
<dbReference type="InterPro" id="IPR002939">
    <property type="entry name" value="DnaJ_C"/>
</dbReference>